<dbReference type="InterPro" id="IPR029069">
    <property type="entry name" value="HotDog_dom_sf"/>
</dbReference>
<dbReference type="SUPFAM" id="SSF54637">
    <property type="entry name" value="Thioesterase/thiol ester dehydrase-isomerase"/>
    <property type="match status" value="2"/>
</dbReference>
<dbReference type="CDD" id="cd00586">
    <property type="entry name" value="4HBT"/>
    <property type="match status" value="1"/>
</dbReference>
<dbReference type="InterPro" id="IPR050563">
    <property type="entry name" value="4-hydroxybenzoyl-CoA_TE"/>
</dbReference>
<dbReference type="Gene3D" id="3.10.129.10">
    <property type="entry name" value="Hotdog Thioesterase"/>
    <property type="match status" value="2"/>
</dbReference>
<dbReference type="GO" id="GO:0047617">
    <property type="term" value="F:fatty acyl-CoA hydrolase activity"/>
    <property type="evidence" value="ECO:0007669"/>
    <property type="project" value="TreeGrafter"/>
</dbReference>
<keyword evidence="1" id="KW-0378">Hydrolase</keyword>
<dbReference type="RefSeq" id="WP_100759643.1">
    <property type="nucleotide sequence ID" value="NZ_NPDT01000007.1"/>
</dbReference>
<dbReference type="Proteomes" id="UP000231912">
    <property type="component" value="Unassembled WGS sequence"/>
</dbReference>
<gene>
    <name evidence="2" type="ORF">CH371_15120</name>
</gene>
<evidence type="ECO:0000313" key="2">
    <source>
        <dbReference type="EMBL" id="PJZ64842.1"/>
    </source>
</evidence>
<protein>
    <submittedName>
        <fullName evidence="2">Thioesterase</fullName>
    </submittedName>
</protein>
<name>A0A2M9Z927_9LEPT</name>
<accession>A0A2M9Z927</accession>
<proteinExistence type="predicted"/>
<dbReference type="AlphaFoldDB" id="A0A2M9Z927"/>
<sequence>MAVTEKDQVRTRFSDLDTQRHTTSRTYEDACLGDRYRVLDEAGYSWKRMIDESVRLRTLGADIRFLAQQMENTPLSVRTDFRIGEDGILSFSQEVVDPSGKTAAEIRTLARIEKEGNPLQLIPANASTQELISSYETVPDFSGTCDRASAERDLFYCERNPFGEYNPSHYWRILEEGRWNFTAACGLTLEDLVAMDTTLFYMGGKIRYHKPLVAGRKAKIQTWIHSFDKIWSRMRQEISDSESGEILAESMDDLLVVSVGKARPKKPGEELLKVFSKVTEFPEKATKDGQK</sequence>
<evidence type="ECO:0000313" key="3">
    <source>
        <dbReference type="Proteomes" id="UP000231912"/>
    </source>
</evidence>
<dbReference type="Pfam" id="PF13279">
    <property type="entry name" value="4HBT_2"/>
    <property type="match status" value="1"/>
</dbReference>
<reference evidence="2 3" key="1">
    <citation type="submission" date="2017-07" db="EMBL/GenBank/DDBJ databases">
        <title>Leptospira spp. isolated from tropical soils.</title>
        <authorList>
            <person name="Thibeaux R."/>
            <person name="Iraola G."/>
            <person name="Ferres I."/>
            <person name="Bierque E."/>
            <person name="Girault D."/>
            <person name="Soupe-Gilbert M.-E."/>
            <person name="Picardeau M."/>
            <person name="Goarant C."/>
        </authorList>
    </citation>
    <scope>NUCLEOTIDE SEQUENCE [LARGE SCALE GENOMIC DNA]</scope>
    <source>
        <strain evidence="2 3">FH2-C-A2</strain>
    </source>
</reference>
<comment type="caution">
    <text evidence="2">The sequence shown here is derived from an EMBL/GenBank/DDBJ whole genome shotgun (WGS) entry which is preliminary data.</text>
</comment>
<dbReference type="PANTHER" id="PTHR31793">
    <property type="entry name" value="4-HYDROXYBENZOYL-COA THIOESTERASE FAMILY MEMBER"/>
    <property type="match status" value="1"/>
</dbReference>
<evidence type="ECO:0000256" key="1">
    <source>
        <dbReference type="ARBA" id="ARBA00022801"/>
    </source>
</evidence>
<organism evidence="2 3">
    <name type="scientific">Leptospira wolffii</name>
    <dbReference type="NCBI Taxonomy" id="409998"/>
    <lineage>
        <taxon>Bacteria</taxon>
        <taxon>Pseudomonadati</taxon>
        <taxon>Spirochaetota</taxon>
        <taxon>Spirochaetia</taxon>
        <taxon>Leptospirales</taxon>
        <taxon>Leptospiraceae</taxon>
        <taxon>Leptospira</taxon>
    </lineage>
</organism>
<dbReference type="EMBL" id="NPDT01000007">
    <property type="protein sequence ID" value="PJZ64842.1"/>
    <property type="molecule type" value="Genomic_DNA"/>
</dbReference>
<dbReference type="PANTHER" id="PTHR31793:SF37">
    <property type="entry name" value="ACYL-COA THIOESTER HYDROLASE YBGC"/>
    <property type="match status" value="1"/>
</dbReference>